<dbReference type="Gene3D" id="3.10.20.90">
    <property type="entry name" value="Phosphatidylinositol 3-kinase Catalytic Subunit, Chain A, domain 1"/>
    <property type="match status" value="1"/>
</dbReference>
<feature type="region of interest" description="Disordered" evidence="1">
    <location>
        <begin position="859"/>
        <end position="957"/>
    </location>
</feature>
<proteinExistence type="predicted"/>
<keyword evidence="2" id="KW-0812">Transmembrane</keyword>
<dbReference type="SUPFAM" id="SSF54236">
    <property type="entry name" value="Ubiquitin-like"/>
    <property type="match status" value="1"/>
</dbReference>
<dbReference type="GO" id="GO:0030968">
    <property type="term" value="P:endoplasmic reticulum unfolded protein response"/>
    <property type="evidence" value="ECO:0007669"/>
    <property type="project" value="TreeGrafter"/>
</dbReference>
<accession>A0A6A6U301</accession>
<gene>
    <name evidence="3" type="ORF">BT63DRAFT_442742</name>
</gene>
<keyword evidence="4" id="KW-1185">Reference proteome</keyword>
<dbReference type="AlphaFoldDB" id="A0A6A6U301"/>
<evidence type="ECO:0008006" key="5">
    <source>
        <dbReference type="Google" id="ProtNLM"/>
    </source>
</evidence>
<feature type="compositionally biased region" description="Low complexity" evidence="1">
    <location>
        <begin position="258"/>
        <end position="270"/>
    </location>
</feature>
<feature type="compositionally biased region" description="Low complexity" evidence="1">
    <location>
        <begin position="230"/>
        <end position="239"/>
    </location>
</feature>
<feature type="transmembrane region" description="Helical" evidence="2">
    <location>
        <begin position="749"/>
        <end position="772"/>
    </location>
</feature>
<feature type="compositionally biased region" description="Low complexity" evidence="1">
    <location>
        <begin position="287"/>
        <end position="299"/>
    </location>
</feature>
<feature type="region of interest" description="Disordered" evidence="1">
    <location>
        <begin position="230"/>
        <end position="307"/>
    </location>
</feature>
<dbReference type="EMBL" id="MU004240">
    <property type="protein sequence ID" value="KAF2665324.1"/>
    <property type="molecule type" value="Genomic_DNA"/>
</dbReference>
<evidence type="ECO:0000313" key="3">
    <source>
        <dbReference type="EMBL" id="KAF2665324.1"/>
    </source>
</evidence>
<feature type="compositionally biased region" description="Basic and acidic residues" evidence="1">
    <location>
        <begin position="937"/>
        <end position="950"/>
    </location>
</feature>
<sequence length="957" mass="103225">MTDTPPNQDSGTVRDVNLKVIWPGVEADAALQLPNTPLSMTILALKSKIKDSLPSHPREEKQRLICHGRLCSDGETVGDIFARAPLDPQDRTPRALHLIIDNSSPRGLTAAVPHGVAAALAQPRASSMPPVARDRIATQEQPFAMPRGPTMAQPPAQRDAGPHGAAHPAPRNRQPYAAVMPHNQAELLNNVLNQTFAAFPQMMQQPGFPPGAQQGLQQGLQGLQQGLQGFQQGLPQGLPNPFGVPVAQHNVPQQPFSQGAQNGQAAPQGPRTAPATRSTSPHPLSDLQQQNPALANPQPQFLPGVNINHYPGFPPGVNPAFPLQQGNHVILRHHVTVNGLPVTPGAPQPGAPLNGHFMPNGFQQPGLGLHPHMLNQGVRMPFQPGAAQYQGNPAAYGQMPYLPGTAPASFGMNTASSSGSPGLPNPISRAGTPMSSSGQIGPEERNQRFTEQMYVLSAQLSNISQQIHQLSHQVVTRRNIAAQARQFGLTHQQALAYSHTMNQVVALFRAFDQQAAHVMAMFRDVLPSQITNIQQMQDNRRQAEQALGSVYSMVRSHITAFDNTRSMRGGGPDSNADLWQSQNGQQTSWQTLNTIISNIPSTSSQPQLYLLYDTQGNPYALLVGPQGQYSTNCLPPNIVQALVSTQLPMEDIISAIQAFTETIQRDTMETIRQNPMMARPRRVQRNAGPAERVVAQAVDQANPNGAAQAPRPAQPDEMRDLLAPIVRNLWLLIRLGFFAYFLFGGNRSLWRPFLLGSGLLLAYVVQAGLFGLRVDGFRRYLDRIVGVDNPLDANNNAAPAANAAAAPAGEPNPQALAQQLIQRHQNQNAGWARAVERTIGLFVASLWPGIGERAVHLQEDRERRAAEEVERVRREAEEREQERLRIEAEQAAENENGGGATDGDATPTSDPATPKGATAGSSDGATASGAHVNGDGEMSRVNKGKDRAPDGEDNDES</sequence>
<dbReference type="PANTHER" id="PTHR12943">
    <property type="entry name" value="HOMOCYSTEINE-RESPONSIVE ENDOPLASMIC RETICULUM-RESIDENT UNIQUITIN-LIKE DOMAIN HERPUD PROTEIN FAMILY MEMBER"/>
    <property type="match status" value="1"/>
</dbReference>
<feature type="region of interest" description="Disordered" evidence="1">
    <location>
        <begin position="141"/>
        <end position="173"/>
    </location>
</feature>
<keyword evidence="2" id="KW-1133">Transmembrane helix</keyword>
<evidence type="ECO:0000256" key="1">
    <source>
        <dbReference type="SAM" id="MobiDB-lite"/>
    </source>
</evidence>
<dbReference type="Proteomes" id="UP000799302">
    <property type="component" value="Unassembled WGS sequence"/>
</dbReference>
<reference evidence="3" key="1">
    <citation type="journal article" date="2020" name="Stud. Mycol.">
        <title>101 Dothideomycetes genomes: a test case for predicting lifestyles and emergence of pathogens.</title>
        <authorList>
            <person name="Haridas S."/>
            <person name="Albert R."/>
            <person name="Binder M."/>
            <person name="Bloem J."/>
            <person name="Labutti K."/>
            <person name="Salamov A."/>
            <person name="Andreopoulos B."/>
            <person name="Baker S."/>
            <person name="Barry K."/>
            <person name="Bills G."/>
            <person name="Bluhm B."/>
            <person name="Cannon C."/>
            <person name="Castanera R."/>
            <person name="Culley D."/>
            <person name="Daum C."/>
            <person name="Ezra D."/>
            <person name="Gonzalez J."/>
            <person name="Henrissat B."/>
            <person name="Kuo A."/>
            <person name="Liang C."/>
            <person name="Lipzen A."/>
            <person name="Lutzoni F."/>
            <person name="Magnuson J."/>
            <person name="Mondo S."/>
            <person name="Nolan M."/>
            <person name="Ohm R."/>
            <person name="Pangilinan J."/>
            <person name="Park H.-J."/>
            <person name="Ramirez L."/>
            <person name="Alfaro M."/>
            <person name="Sun H."/>
            <person name="Tritt A."/>
            <person name="Yoshinaga Y."/>
            <person name="Zwiers L.-H."/>
            <person name="Turgeon B."/>
            <person name="Goodwin S."/>
            <person name="Spatafora J."/>
            <person name="Crous P."/>
            <person name="Grigoriev I."/>
        </authorList>
    </citation>
    <scope>NUCLEOTIDE SEQUENCE</scope>
    <source>
        <strain evidence="3">CBS 115976</strain>
    </source>
</reference>
<organism evidence="3 4">
    <name type="scientific">Microthyrium microscopicum</name>
    <dbReference type="NCBI Taxonomy" id="703497"/>
    <lineage>
        <taxon>Eukaryota</taxon>
        <taxon>Fungi</taxon>
        <taxon>Dikarya</taxon>
        <taxon>Ascomycota</taxon>
        <taxon>Pezizomycotina</taxon>
        <taxon>Dothideomycetes</taxon>
        <taxon>Dothideomycetes incertae sedis</taxon>
        <taxon>Microthyriales</taxon>
        <taxon>Microthyriaceae</taxon>
        <taxon>Microthyrium</taxon>
    </lineage>
</organism>
<feature type="transmembrane region" description="Helical" evidence="2">
    <location>
        <begin position="721"/>
        <end position="743"/>
    </location>
</feature>
<dbReference type="InterPro" id="IPR029071">
    <property type="entry name" value="Ubiquitin-like_domsf"/>
</dbReference>
<feature type="compositionally biased region" description="Low complexity" evidence="1">
    <location>
        <begin position="902"/>
        <end position="930"/>
    </location>
</feature>
<evidence type="ECO:0000313" key="4">
    <source>
        <dbReference type="Proteomes" id="UP000799302"/>
    </source>
</evidence>
<dbReference type="OrthoDB" id="21589at2759"/>
<dbReference type="PANTHER" id="PTHR12943:SF27">
    <property type="entry name" value="HOMOCYSTEINE-INDUCED ENDOPLASMIC RETICULUM PROTEIN, ISOFORM A"/>
    <property type="match status" value="1"/>
</dbReference>
<evidence type="ECO:0000256" key="2">
    <source>
        <dbReference type="SAM" id="Phobius"/>
    </source>
</evidence>
<name>A0A6A6U301_9PEZI</name>
<keyword evidence="2" id="KW-0472">Membrane</keyword>
<feature type="compositionally biased region" description="Basic and acidic residues" evidence="1">
    <location>
        <begin position="859"/>
        <end position="888"/>
    </location>
</feature>
<protein>
    <recommendedName>
        <fullName evidence="5">Ubiquitin-like domain-containing protein</fullName>
    </recommendedName>
</protein>
<dbReference type="InterPro" id="IPR039751">
    <property type="entry name" value="HERPUD1/2"/>
</dbReference>